<dbReference type="EMBL" id="JJMU01000059">
    <property type="protein sequence ID" value="KGE13105.1"/>
    <property type="molecule type" value="Genomic_DNA"/>
</dbReference>
<reference evidence="1 2" key="2">
    <citation type="journal article" date="2015" name="PLoS ONE">
        <title>Whole-Genome Optical Mapping and Finished Genome Sequence of Sphingobacterium deserti sp. nov., a New Species Isolated from the Western Desert of China.</title>
        <authorList>
            <person name="Teng C."/>
            <person name="Zhou Z."/>
            <person name="Molnar I."/>
            <person name="Li X."/>
            <person name="Tang R."/>
            <person name="Chen M."/>
            <person name="Wang L."/>
            <person name="Su S."/>
            <person name="Zhang W."/>
            <person name="Lin M."/>
        </authorList>
    </citation>
    <scope>NUCLEOTIDE SEQUENCE [LARGE SCALE GENOMIC DNA]</scope>
    <source>
        <strain evidence="2">ACCC05744</strain>
    </source>
</reference>
<evidence type="ECO:0008006" key="3">
    <source>
        <dbReference type="Google" id="ProtNLM"/>
    </source>
</evidence>
<dbReference type="InterPro" id="IPR034660">
    <property type="entry name" value="DinB/YfiT-like"/>
</dbReference>
<organism evidence="1 2">
    <name type="scientific">Sphingobacterium deserti</name>
    <dbReference type="NCBI Taxonomy" id="1229276"/>
    <lineage>
        <taxon>Bacteria</taxon>
        <taxon>Pseudomonadati</taxon>
        <taxon>Bacteroidota</taxon>
        <taxon>Sphingobacteriia</taxon>
        <taxon>Sphingobacteriales</taxon>
        <taxon>Sphingobacteriaceae</taxon>
        <taxon>Sphingobacterium</taxon>
    </lineage>
</organism>
<evidence type="ECO:0000313" key="2">
    <source>
        <dbReference type="Proteomes" id="UP000031802"/>
    </source>
</evidence>
<comment type="caution">
    <text evidence="1">The sequence shown here is derived from an EMBL/GenBank/DDBJ whole genome shotgun (WGS) entry which is preliminary data.</text>
</comment>
<evidence type="ECO:0000313" key="1">
    <source>
        <dbReference type="EMBL" id="KGE13105.1"/>
    </source>
</evidence>
<reference evidence="2" key="1">
    <citation type="submission" date="2014-04" db="EMBL/GenBank/DDBJ databases">
        <title>Whole-Genome optical mapping and complete genome sequence of Sphingobacterium deserti sp. nov., a new spaces isolated from desert in the west of China.</title>
        <authorList>
            <person name="Teng C."/>
            <person name="Zhou Z."/>
            <person name="Li X."/>
            <person name="Chen M."/>
            <person name="Lin M."/>
            <person name="Wang L."/>
            <person name="Su S."/>
            <person name="Zhang C."/>
            <person name="Zhang W."/>
        </authorList>
    </citation>
    <scope>NUCLEOTIDE SEQUENCE [LARGE SCALE GENOMIC DNA]</scope>
    <source>
        <strain evidence="2">ACCC05744</strain>
    </source>
</reference>
<dbReference type="PATRIC" id="fig|1229276.3.peg.3235"/>
<dbReference type="Proteomes" id="UP000031802">
    <property type="component" value="Unassembled WGS sequence"/>
</dbReference>
<dbReference type="AlphaFoldDB" id="A0A0B8T6S3"/>
<protein>
    <recommendedName>
        <fullName evidence="3">DinB-like domain-containing protein</fullName>
    </recommendedName>
</protein>
<sequence length="142" mass="16534">MIQDAIHSMEIYTVQFPKTLLAIKLSELEYKASADKWSKKEILGHLIDSATNNLGRFIVAQYEDNPIIQYDQVAWCKGNYYQSSDINYMLVLWKGLNQQLIHVWKNLPIEALSRTANGQTLTFLATDYVAHFEHHFEQIKTR</sequence>
<keyword evidence="2" id="KW-1185">Reference proteome</keyword>
<gene>
    <name evidence="1" type="ORF">DI53_3129</name>
</gene>
<dbReference type="SUPFAM" id="SSF109854">
    <property type="entry name" value="DinB/YfiT-like putative metalloenzymes"/>
    <property type="match status" value="1"/>
</dbReference>
<dbReference type="RefSeq" id="WP_052072462.1">
    <property type="nucleotide sequence ID" value="NZ_JJMU01000059.1"/>
</dbReference>
<proteinExistence type="predicted"/>
<dbReference type="Gene3D" id="1.20.120.450">
    <property type="entry name" value="dinb family like domain"/>
    <property type="match status" value="1"/>
</dbReference>
<dbReference type="STRING" id="1229276.DI53_3129"/>
<name>A0A0B8T6S3_9SPHI</name>
<accession>A0A0B8T6S3</accession>
<dbReference type="eggNOG" id="COG0456">
    <property type="taxonomic scope" value="Bacteria"/>
</dbReference>
<dbReference type="OrthoDB" id="9793216at2"/>